<dbReference type="InterPro" id="IPR039424">
    <property type="entry name" value="SBP_5"/>
</dbReference>
<dbReference type="PANTHER" id="PTHR30290:SF83">
    <property type="entry name" value="ABC TRANSPORTER SUBSTRATE-BINDING PROTEIN"/>
    <property type="match status" value="1"/>
</dbReference>
<organism evidence="3 4">
    <name type="scientific">Micromonospora zhanjiangensis</name>
    <dbReference type="NCBI Taxonomy" id="1522057"/>
    <lineage>
        <taxon>Bacteria</taxon>
        <taxon>Bacillati</taxon>
        <taxon>Actinomycetota</taxon>
        <taxon>Actinomycetes</taxon>
        <taxon>Micromonosporales</taxon>
        <taxon>Micromonosporaceae</taxon>
        <taxon>Micromonospora</taxon>
    </lineage>
</organism>
<gene>
    <name evidence="3" type="ORF">ACFOX0_34130</name>
</gene>
<comment type="caution">
    <text evidence="3">The sequence shown here is derived from an EMBL/GenBank/DDBJ whole genome shotgun (WGS) entry which is preliminary data.</text>
</comment>
<protein>
    <submittedName>
        <fullName evidence="3">ABC transporter substrate-binding protein</fullName>
    </submittedName>
</protein>
<dbReference type="InterPro" id="IPR000914">
    <property type="entry name" value="SBP_5_dom"/>
</dbReference>
<keyword evidence="4" id="KW-1185">Reference proteome</keyword>
<feature type="non-terminal residue" evidence="3">
    <location>
        <position position="422"/>
    </location>
</feature>
<sequence length="422" mass="46485">MWTGLVSYPNNGGAPKNAVAESIDTTDSKVYTIKLKKGTKFHDGTEVKADNFIRAWNWGAYAPNAAQNASFFDKIAGYQDVTSEDPDGPDGPKKAPTPKAKEMSGLQKVDDYTFKVELSAPFSIFPTMLGYSAFFPLPDAFFTATPEQFGKKPIGNGPVKFVSWQDNVEIKLTRFDDYSLEDKVKVKDVTVKLYQQASAAYADLQAGNLDFQQQVPTSALAGDKYKTDLQDRVINVPTPSTAFIAFPFYDKRFAKPELRKAISLAIDRQAISDKLFNGTRKPANSWSNPLTPGSKDGNCTVCDFKPDEAKALLQQAGGWQGKMEFFYNGDASHKEWMEAVANSVKNTLGIEAVATPVPTFAVFRQNINAHKMTGPYRAAWQQDYPDVENWIGPLFVTGGSSNDGQYTNPEVDKLYKEGTAAA</sequence>
<dbReference type="Gene3D" id="3.90.76.10">
    <property type="entry name" value="Dipeptide-binding Protein, Domain 1"/>
    <property type="match status" value="1"/>
</dbReference>
<dbReference type="Proteomes" id="UP001595868">
    <property type="component" value="Unassembled WGS sequence"/>
</dbReference>
<evidence type="ECO:0000313" key="4">
    <source>
        <dbReference type="Proteomes" id="UP001595868"/>
    </source>
</evidence>
<accession>A0ABV8KYW7</accession>
<evidence type="ECO:0000259" key="2">
    <source>
        <dbReference type="Pfam" id="PF00496"/>
    </source>
</evidence>
<dbReference type="Pfam" id="PF00496">
    <property type="entry name" value="SBP_bac_5"/>
    <property type="match status" value="1"/>
</dbReference>
<dbReference type="PANTHER" id="PTHR30290">
    <property type="entry name" value="PERIPLASMIC BINDING COMPONENT OF ABC TRANSPORTER"/>
    <property type="match status" value="1"/>
</dbReference>
<feature type="region of interest" description="Disordered" evidence="1">
    <location>
        <begin position="81"/>
        <end position="103"/>
    </location>
</feature>
<name>A0ABV8KYW7_9ACTN</name>
<dbReference type="EMBL" id="JBHSBN010000103">
    <property type="protein sequence ID" value="MFC4110930.1"/>
    <property type="molecule type" value="Genomic_DNA"/>
</dbReference>
<feature type="domain" description="Solute-binding protein family 5" evidence="2">
    <location>
        <begin position="15"/>
        <end position="401"/>
    </location>
</feature>
<proteinExistence type="predicted"/>
<evidence type="ECO:0000313" key="3">
    <source>
        <dbReference type="EMBL" id="MFC4110930.1"/>
    </source>
</evidence>
<dbReference type="CDD" id="cd00995">
    <property type="entry name" value="PBP2_NikA_DppA_OppA_like"/>
    <property type="match status" value="1"/>
</dbReference>
<reference evidence="4" key="1">
    <citation type="journal article" date="2019" name="Int. J. Syst. Evol. Microbiol.">
        <title>The Global Catalogue of Microorganisms (GCM) 10K type strain sequencing project: providing services to taxonomists for standard genome sequencing and annotation.</title>
        <authorList>
            <consortium name="The Broad Institute Genomics Platform"/>
            <consortium name="The Broad Institute Genome Sequencing Center for Infectious Disease"/>
            <person name="Wu L."/>
            <person name="Ma J."/>
        </authorList>
    </citation>
    <scope>NUCLEOTIDE SEQUENCE [LARGE SCALE GENOMIC DNA]</scope>
    <source>
        <strain evidence="4">2902at01</strain>
    </source>
</reference>
<dbReference type="Gene3D" id="3.40.190.10">
    <property type="entry name" value="Periplasmic binding protein-like II"/>
    <property type="match status" value="1"/>
</dbReference>
<dbReference type="RefSeq" id="WP_377553808.1">
    <property type="nucleotide sequence ID" value="NZ_JBHSBN010000103.1"/>
</dbReference>
<dbReference type="Gene3D" id="3.10.105.10">
    <property type="entry name" value="Dipeptide-binding Protein, Domain 3"/>
    <property type="match status" value="1"/>
</dbReference>
<evidence type="ECO:0000256" key="1">
    <source>
        <dbReference type="SAM" id="MobiDB-lite"/>
    </source>
</evidence>
<dbReference type="SUPFAM" id="SSF53850">
    <property type="entry name" value="Periplasmic binding protein-like II"/>
    <property type="match status" value="1"/>
</dbReference>